<feature type="region of interest" description="Disordered" evidence="1">
    <location>
        <begin position="1"/>
        <end position="24"/>
    </location>
</feature>
<comment type="caution">
    <text evidence="3">The sequence shown here is derived from an EMBL/GenBank/DDBJ whole genome shotgun (WGS) entry which is preliminary data.</text>
</comment>
<feature type="compositionally biased region" description="Basic and acidic residues" evidence="1">
    <location>
        <begin position="113"/>
        <end position="134"/>
    </location>
</feature>
<evidence type="ECO:0000256" key="2">
    <source>
        <dbReference type="SAM" id="Phobius"/>
    </source>
</evidence>
<keyword evidence="2" id="KW-1133">Transmembrane helix</keyword>
<organism evidence="3 4">
    <name type="scientific">Candidatus Falkowbacteria bacterium RIFOXYA2_FULL_47_19</name>
    <dbReference type="NCBI Taxonomy" id="1797994"/>
    <lineage>
        <taxon>Bacteria</taxon>
        <taxon>Candidatus Falkowiibacteriota</taxon>
    </lineage>
</organism>
<dbReference type="InterPro" id="IPR028974">
    <property type="entry name" value="TSP_type-3_rpt"/>
</dbReference>
<feature type="region of interest" description="Disordered" evidence="1">
    <location>
        <begin position="109"/>
        <end position="150"/>
    </location>
</feature>
<dbReference type="Proteomes" id="UP000178367">
    <property type="component" value="Unassembled WGS sequence"/>
</dbReference>
<feature type="compositionally biased region" description="Basic and acidic residues" evidence="1">
    <location>
        <begin position="8"/>
        <end position="18"/>
    </location>
</feature>
<sequence length="227" mass="24639">MLNNEQGFESKQENREPEYAPIQPGLNKNQKISLVVLGFFTIFIIFLWSAQFKNNLSGINNSGAINSVIPLDTNSEQDDLYSKDTDGDGLSDGDELYLYKTSPYLEDSDSDGFLDKNEIDSEHDPNCPEDRECYGTEASADADEAGKTPAPADSMADILEQLNRANTAIPAAESSGGETPDAAKVFGGEMSAADLRTLLISSGADEAMIGQFSDEEIVNIYKEILAE</sequence>
<dbReference type="AlphaFoldDB" id="A0A1F5SF01"/>
<dbReference type="SUPFAM" id="SSF103647">
    <property type="entry name" value="TSP type-3 repeat"/>
    <property type="match status" value="1"/>
</dbReference>
<dbReference type="PROSITE" id="PS00018">
    <property type="entry name" value="EF_HAND_1"/>
    <property type="match status" value="1"/>
</dbReference>
<dbReference type="STRING" id="1797994.A2227_07480"/>
<evidence type="ECO:0000256" key="1">
    <source>
        <dbReference type="SAM" id="MobiDB-lite"/>
    </source>
</evidence>
<feature type="transmembrane region" description="Helical" evidence="2">
    <location>
        <begin position="32"/>
        <end position="50"/>
    </location>
</feature>
<reference evidence="3 4" key="1">
    <citation type="journal article" date="2016" name="Nat. Commun.">
        <title>Thousands of microbial genomes shed light on interconnected biogeochemical processes in an aquifer system.</title>
        <authorList>
            <person name="Anantharaman K."/>
            <person name="Brown C.T."/>
            <person name="Hug L.A."/>
            <person name="Sharon I."/>
            <person name="Castelle C.J."/>
            <person name="Probst A.J."/>
            <person name="Thomas B.C."/>
            <person name="Singh A."/>
            <person name="Wilkins M.J."/>
            <person name="Karaoz U."/>
            <person name="Brodie E.L."/>
            <person name="Williams K.H."/>
            <person name="Hubbard S.S."/>
            <person name="Banfield J.F."/>
        </authorList>
    </citation>
    <scope>NUCLEOTIDE SEQUENCE [LARGE SCALE GENOMIC DNA]</scope>
</reference>
<protein>
    <recommendedName>
        <fullName evidence="5">EF-hand domain-containing protein</fullName>
    </recommendedName>
</protein>
<name>A0A1F5SF01_9BACT</name>
<gene>
    <name evidence="3" type="ORF">A2227_07480</name>
</gene>
<keyword evidence="2" id="KW-0472">Membrane</keyword>
<accession>A0A1F5SF01</accession>
<proteinExistence type="predicted"/>
<evidence type="ECO:0008006" key="5">
    <source>
        <dbReference type="Google" id="ProtNLM"/>
    </source>
</evidence>
<dbReference type="EMBL" id="MFGB01000023">
    <property type="protein sequence ID" value="OGF25156.1"/>
    <property type="molecule type" value="Genomic_DNA"/>
</dbReference>
<dbReference type="InterPro" id="IPR018247">
    <property type="entry name" value="EF_Hand_1_Ca_BS"/>
</dbReference>
<evidence type="ECO:0000313" key="3">
    <source>
        <dbReference type="EMBL" id="OGF25156.1"/>
    </source>
</evidence>
<evidence type="ECO:0000313" key="4">
    <source>
        <dbReference type="Proteomes" id="UP000178367"/>
    </source>
</evidence>
<keyword evidence="2" id="KW-0812">Transmembrane</keyword>
<dbReference type="GO" id="GO:0005509">
    <property type="term" value="F:calcium ion binding"/>
    <property type="evidence" value="ECO:0007669"/>
    <property type="project" value="InterPro"/>
</dbReference>